<accession>A0A0V0Q7U6</accession>
<name>A0A0V0Q7U6_PSEPJ</name>
<sequence>MSKSFCNQNQNEPEIQNKQQEFYPQNNISLQQFTCNNCDTFVQLVENPKHVNIGKYFTCIICQQQKYTEDMILICECTDTYLTFDICLNCHSQKKEIIEQIQSQVVCEVNSDFQEWSKKICKINLDVMENQCKICRTPKIKLLKLQSQRDTTMTRKQSQELFQQE</sequence>
<dbReference type="AlphaFoldDB" id="A0A0V0Q7U6"/>
<gene>
    <name evidence="1" type="ORF">PPERSA_05579</name>
</gene>
<evidence type="ECO:0000313" key="1">
    <source>
        <dbReference type="EMBL" id="KRW98235.1"/>
    </source>
</evidence>
<dbReference type="InParanoid" id="A0A0V0Q7U6"/>
<organism evidence="1 2">
    <name type="scientific">Pseudocohnilembus persalinus</name>
    <name type="common">Ciliate</name>
    <dbReference type="NCBI Taxonomy" id="266149"/>
    <lineage>
        <taxon>Eukaryota</taxon>
        <taxon>Sar</taxon>
        <taxon>Alveolata</taxon>
        <taxon>Ciliophora</taxon>
        <taxon>Intramacronucleata</taxon>
        <taxon>Oligohymenophorea</taxon>
        <taxon>Scuticociliatia</taxon>
        <taxon>Philasterida</taxon>
        <taxon>Pseudocohnilembidae</taxon>
        <taxon>Pseudocohnilembus</taxon>
    </lineage>
</organism>
<reference evidence="1 2" key="1">
    <citation type="journal article" date="2015" name="Sci. Rep.">
        <title>Genome of the facultative scuticociliatosis pathogen Pseudocohnilembus persalinus provides insight into its virulence through horizontal gene transfer.</title>
        <authorList>
            <person name="Xiong J."/>
            <person name="Wang G."/>
            <person name="Cheng J."/>
            <person name="Tian M."/>
            <person name="Pan X."/>
            <person name="Warren A."/>
            <person name="Jiang C."/>
            <person name="Yuan D."/>
            <person name="Miao W."/>
        </authorList>
    </citation>
    <scope>NUCLEOTIDE SEQUENCE [LARGE SCALE GENOMIC DNA]</scope>
    <source>
        <strain evidence="1">36N120E</strain>
    </source>
</reference>
<comment type="caution">
    <text evidence="1">The sequence shown here is derived from an EMBL/GenBank/DDBJ whole genome shotgun (WGS) entry which is preliminary data.</text>
</comment>
<dbReference type="Proteomes" id="UP000054937">
    <property type="component" value="Unassembled WGS sequence"/>
</dbReference>
<keyword evidence="2" id="KW-1185">Reference proteome</keyword>
<dbReference type="EMBL" id="LDAU01000260">
    <property type="protein sequence ID" value="KRW98235.1"/>
    <property type="molecule type" value="Genomic_DNA"/>
</dbReference>
<proteinExistence type="predicted"/>
<protein>
    <submittedName>
        <fullName evidence="1">Uncharacterized protein</fullName>
    </submittedName>
</protein>
<evidence type="ECO:0000313" key="2">
    <source>
        <dbReference type="Proteomes" id="UP000054937"/>
    </source>
</evidence>